<proteinExistence type="predicted"/>
<comment type="caution">
    <text evidence="3">The sequence shown here is derived from an EMBL/GenBank/DDBJ whole genome shotgun (WGS) entry which is preliminary data.</text>
</comment>
<dbReference type="PIRSF" id="PIRSF000894">
    <property type="entry name" value="Acid_phosphatase"/>
    <property type="match status" value="1"/>
</dbReference>
<evidence type="ECO:0000313" key="5">
    <source>
        <dbReference type="Proteomes" id="UP000779574"/>
    </source>
</evidence>
<dbReference type="CDD" id="cd07061">
    <property type="entry name" value="HP_HAP_like"/>
    <property type="match status" value="1"/>
</dbReference>
<gene>
    <name evidence="3" type="ORF">KCU76_g12075</name>
    <name evidence="4" type="ORF">KCV03_g10104</name>
</gene>
<evidence type="ECO:0000313" key="3">
    <source>
        <dbReference type="EMBL" id="KAG9684922.1"/>
    </source>
</evidence>
<evidence type="ECO:0000313" key="4">
    <source>
        <dbReference type="EMBL" id="KAH0210277.1"/>
    </source>
</evidence>
<reference evidence="3" key="2">
    <citation type="submission" date="2021-08" db="EMBL/GenBank/DDBJ databases">
        <authorList>
            <person name="Gostincar C."/>
            <person name="Sun X."/>
            <person name="Song Z."/>
            <person name="Gunde-Cimerman N."/>
        </authorList>
    </citation>
    <scope>NUCLEOTIDE SEQUENCE</scope>
    <source>
        <strain evidence="4">EXF-8016</strain>
        <strain evidence="3">EXF-9911</strain>
    </source>
</reference>
<sequence length="450" mass="50988">MPCSAFRQRIKSQEVKNIILAGPQTGSGAMSFVVTEHIAAISPYSKFQTQPTRPPGLDVKGAVYLFRHGIIHVNGHDFHTGIVPFLDKLKRLKKSGKEYTRGELAFLQDYSCRVQERDIGRISEQGIRQCHKMGKTLSKRYADTLLAGNSLRGLDIWTDSAARCQESAQAFGQGFEEAWSTLASCSSPQSRVQKIDAGEGTRSCENLCWHKQFEEIDQNAGQTAADEFKSQYTVPIIDRLAEYAIGDFKLTPHDIYAMQLICCYDLVLEDKSPFSKLFTSEDWLGFEYTRDIKYYHSEGYGMPRPGVYALPWLERTIELLQELLAGRSGENLPLWTGFTHREEVLYLVIALGLYHDGSRPPSTTHMDIERKWNVGKIAPYLGHVGLEVCLTKDHQRRLRIIVNGEVVLAFKGKIYADSNWTYALDDVQRYLQQSGVQLGREEIGKLTFLK</sequence>
<dbReference type="InterPro" id="IPR000560">
    <property type="entry name" value="His_Pase_clade-2"/>
</dbReference>
<dbReference type="EMBL" id="JAHFYH010000178">
    <property type="protein sequence ID" value="KAH0210277.1"/>
    <property type="molecule type" value="Genomic_DNA"/>
</dbReference>
<keyword evidence="1" id="KW-0378">Hydrolase</keyword>
<dbReference type="Proteomes" id="UP000767238">
    <property type="component" value="Unassembled WGS sequence"/>
</dbReference>
<dbReference type="Proteomes" id="UP000779574">
    <property type="component" value="Unassembled WGS sequence"/>
</dbReference>
<dbReference type="InterPro" id="IPR029033">
    <property type="entry name" value="His_PPase_superfam"/>
</dbReference>
<dbReference type="InterPro" id="IPR016274">
    <property type="entry name" value="Histidine_acid_Pase_euk"/>
</dbReference>
<dbReference type="Pfam" id="PF00328">
    <property type="entry name" value="His_Phos_2"/>
    <property type="match status" value="1"/>
</dbReference>
<dbReference type="EMBL" id="JAHFXF010000606">
    <property type="protein sequence ID" value="KAG9684922.1"/>
    <property type="molecule type" value="Genomic_DNA"/>
</dbReference>
<name>A0A9P8J4N1_AURME</name>
<evidence type="ECO:0000256" key="1">
    <source>
        <dbReference type="ARBA" id="ARBA00022801"/>
    </source>
</evidence>
<reference evidence="3" key="1">
    <citation type="journal article" date="2021" name="J Fungi (Basel)">
        <title>Virulence traits and population genomics of the black yeast Aureobasidium melanogenum.</title>
        <authorList>
            <person name="Cernosa A."/>
            <person name="Sun X."/>
            <person name="Gostincar C."/>
            <person name="Fang C."/>
            <person name="Gunde-Cimerman N."/>
            <person name="Song Z."/>
        </authorList>
    </citation>
    <scope>NUCLEOTIDE SEQUENCE</scope>
    <source>
        <strain evidence="4">EXF-8016</strain>
        <strain evidence="3">EXF-9911</strain>
    </source>
</reference>
<accession>A0A9P8J4N1</accession>
<dbReference type="GO" id="GO:0009277">
    <property type="term" value="C:fungal-type cell wall"/>
    <property type="evidence" value="ECO:0007669"/>
    <property type="project" value="TreeGrafter"/>
</dbReference>
<organism evidence="3 5">
    <name type="scientific">Aureobasidium melanogenum</name>
    <name type="common">Aureobasidium pullulans var. melanogenum</name>
    <dbReference type="NCBI Taxonomy" id="46634"/>
    <lineage>
        <taxon>Eukaryota</taxon>
        <taxon>Fungi</taxon>
        <taxon>Dikarya</taxon>
        <taxon>Ascomycota</taxon>
        <taxon>Pezizomycotina</taxon>
        <taxon>Dothideomycetes</taxon>
        <taxon>Dothideomycetidae</taxon>
        <taxon>Dothideales</taxon>
        <taxon>Saccotheciaceae</taxon>
        <taxon>Aureobasidium</taxon>
    </lineage>
</organism>
<evidence type="ECO:0000256" key="2">
    <source>
        <dbReference type="ARBA" id="ARBA00023180"/>
    </source>
</evidence>
<dbReference type="SUPFAM" id="SSF53254">
    <property type="entry name" value="Phosphoglycerate mutase-like"/>
    <property type="match status" value="1"/>
</dbReference>
<dbReference type="Gene3D" id="3.40.50.1240">
    <property type="entry name" value="Phosphoglycerate mutase-like"/>
    <property type="match status" value="1"/>
</dbReference>
<dbReference type="GO" id="GO:0003993">
    <property type="term" value="F:acid phosphatase activity"/>
    <property type="evidence" value="ECO:0007669"/>
    <property type="project" value="TreeGrafter"/>
</dbReference>
<dbReference type="PANTHER" id="PTHR20963">
    <property type="entry name" value="MULTIPLE INOSITOL POLYPHOSPHATE PHOSPHATASE-RELATED"/>
    <property type="match status" value="1"/>
</dbReference>
<dbReference type="PANTHER" id="PTHR20963:SF14">
    <property type="entry name" value="ACID PHOSPHATASE, PUTATIVE-RELATED"/>
    <property type="match status" value="1"/>
</dbReference>
<feature type="non-terminal residue" evidence="3">
    <location>
        <position position="1"/>
    </location>
</feature>
<dbReference type="AlphaFoldDB" id="A0A9P8J4N1"/>
<protein>
    <submittedName>
        <fullName evidence="3">Uncharacterized protein</fullName>
    </submittedName>
</protein>
<keyword evidence="2" id="KW-0325">Glycoprotein</keyword>